<protein>
    <recommendedName>
        <fullName evidence="3">WD40 repeat domain-containing protein</fullName>
    </recommendedName>
</protein>
<reference evidence="1" key="2">
    <citation type="submission" date="2020-09" db="EMBL/GenBank/DDBJ databases">
        <authorList>
            <person name="Sun Q."/>
            <person name="Ohkuma M."/>
        </authorList>
    </citation>
    <scope>NUCLEOTIDE SEQUENCE</scope>
    <source>
        <strain evidence="1">JCM 13064</strain>
    </source>
</reference>
<gene>
    <name evidence="1" type="ORF">GCM10007964_69980</name>
</gene>
<evidence type="ECO:0000313" key="1">
    <source>
        <dbReference type="EMBL" id="GGL18000.1"/>
    </source>
</evidence>
<dbReference type="AlphaFoldDB" id="A0A917VVG0"/>
<evidence type="ECO:0008006" key="3">
    <source>
        <dbReference type="Google" id="ProtNLM"/>
    </source>
</evidence>
<dbReference type="SUPFAM" id="SSF50998">
    <property type="entry name" value="Quinoprotein alcohol dehydrogenase-like"/>
    <property type="match status" value="1"/>
</dbReference>
<proteinExistence type="predicted"/>
<comment type="caution">
    <text evidence="1">The sequence shown here is derived from an EMBL/GenBank/DDBJ whole genome shotgun (WGS) entry which is preliminary data.</text>
</comment>
<dbReference type="InterPro" id="IPR015943">
    <property type="entry name" value="WD40/YVTN_repeat-like_dom_sf"/>
</dbReference>
<accession>A0A917VVG0</accession>
<dbReference type="InterPro" id="IPR011047">
    <property type="entry name" value="Quinoprotein_ADH-like_sf"/>
</dbReference>
<dbReference type="Gene3D" id="2.130.10.10">
    <property type="entry name" value="YVTN repeat-like/Quinoprotein amine dehydrogenase"/>
    <property type="match status" value="2"/>
</dbReference>
<dbReference type="Proteomes" id="UP000645217">
    <property type="component" value="Unassembled WGS sequence"/>
</dbReference>
<keyword evidence="2" id="KW-1185">Reference proteome</keyword>
<evidence type="ECO:0000313" key="2">
    <source>
        <dbReference type="Proteomes" id="UP000645217"/>
    </source>
</evidence>
<organism evidence="1 2">
    <name type="scientific">Sphaerisporangium melleum</name>
    <dbReference type="NCBI Taxonomy" id="321316"/>
    <lineage>
        <taxon>Bacteria</taxon>
        <taxon>Bacillati</taxon>
        <taxon>Actinomycetota</taxon>
        <taxon>Actinomycetes</taxon>
        <taxon>Streptosporangiales</taxon>
        <taxon>Streptosporangiaceae</taxon>
        <taxon>Sphaerisporangium</taxon>
    </lineage>
</organism>
<sequence length="356" mass="36660">MTRAPRWMRAFPLVGVGAGMSAALVLGGRLPSAPVDPPPAALIGAPAVRVAEPLDRSAVTAVAFTGGGGLVVGTSTGRVEFRAAGVAATPQAVLQVAHSPVMALAASGDGATVAAATAGGVQLLDTARPALGRFVEFPADGVYGVTTALALDRHARLLAVGTDDVSVFEVSSGRRVALLSQPSPAKGGERHVYTSMAFSADGGALHTGDIFGDDAWRTGDWRLRSTMWCVCFHPARYSPAARWASVGTSDAHVLVRNPATGTTTRDLTIDVAPRSYTGDTAISDGGLLFAGSSDGRVLAWRPDRDLPAGQVKVTTGEIGLLRLSPDARWLVAGRAGDVVPGTGLDPYTLWLLPVRP</sequence>
<name>A0A917VVG0_9ACTN</name>
<dbReference type="EMBL" id="BMNT01000059">
    <property type="protein sequence ID" value="GGL18000.1"/>
    <property type="molecule type" value="Genomic_DNA"/>
</dbReference>
<reference evidence="1" key="1">
    <citation type="journal article" date="2014" name="Int. J. Syst. Evol. Microbiol.">
        <title>Complete genome sequence of Corynebacterium casei LMG S-19264T (=DSM 44701T), isolated from a smear-ripened cheese.</title>
        <authorList>
            <consortium name="US DOE Joint Genome Institute (JGI-PGF)"/>
            <person name="Walter F."/>
            <person name="Albersmeier A."/>
            <person name="Kalinowski J."/>
            <person name="Ruckert C."/>
        </authorList>
    </citation>
    <scope>NUCLEOTIDE SEQUENCE</scope>
    <source>
        <strain evidence="1">JCM 13064</strain>
    </source>
</reference>